<comment type="cofactor">
    <cofactor evidence="1">
        <name>(R)-lipoate</name>
        <dbReference type="ChEBI" id="CHEBI:83088"/>
    </cofactor>
</comment>
<feature type="compositionally biased region" description="Low complexity" evidence="4">
    <location>
        <begin position="38"/>
        <end position="52"/>
    </location>
</feature>
<evidence type="ECO:0000256" key="4">
    <source>
        <dbReference type="SAM" id="MobiDB-lite"/>
    </source>
</evidence>
<dbReference type="PANTHER" id="PTHR43178:SF5">
    <property type="entry name" value="LIPOAMIDE ACYLTRANSFERASE COMPONENT OF BRANCHED-CHAIN ALPHA-KETO ACID DEHYDROGENASE COMPLEX, MITOCHONDRIAL"/>
    <property type="match status" value="1"/>
</dbReference>
<evidence type="ECO:0000256" key="2">
    <source>
        <dbReference type="ARBA" id="ARBA00022679"/>
    </source>
</evidence>
<dbReference type="InterPro" id="IPR023213">
    <property type="entry name" value="CAT-like_dom_sf"/>
</dbReference>
<dbReference type="STRING" id="504800.SAMN04488085_103231"/>
<keyword evidence="3 6" id="KW-0012">Acyltransferase</keyword>
<evidence type="ECO:0000259" key="5">
    <source>
        <dbReference type="Pfam" id="PF00198"/>
    </source>
</evidence>
<dbReference type="PANTHER" id="PTHR43178">
    <property type="entry name" value="DIHYDROLIPOAMIDE ACETYLTRANSFERASE COMPONENT OF PYRUVATE DEHYDROGENASE COMPLEX"/>
    <property type="match status" value="1"/>
</dbReference>
<sequence>MPVPPPTPVPPPEPAPPPPPEPPPLIPLGRGSTSALVRRAGLPPALHLAALRTSDPDGGVGRDPGRGEASQPARAAPQYHLSSTIDLRAATDWLRETNAGRPVSRRLALVALLLGATARAAARVPEVNGFLTDDRFRPSGAVHLGVAVALRGGGRATPTLRDAETLPLDALMQQLRDVVARARDGRLPRTATPDATLTVINLGDLGAEAYYGVITPPQVAQVGYGRLREQPWAADGMLGIRPAVTATLSADHRVSDGARGGRFLRLVGELLQHPEDL</sequence>
<reference evidence="6 7" key="1">
    <citation type="submission" date="2016-10" db="EMBL/GenBank/DDBJ databases">
        <authorList>
            <person name="de Groot N.N."/>
        </authorList>
    </citation>
    <scope>NUCLEOTIDE SEQUENCE [LARGE SCALE GENOMIC DNA]</scope>
    <source>
        <strain evidence="6 7">DSM 45317</strain>
    </source>
</reference>
<evidence type="ECO:0000313" key="7">
    <source>
        <dbReference type="Proteomes" id="UP000199152"/>
    </source>
</evidence>
<dbReference type="AlphaFoldDB" id="A0A1I4BWZ4"/>
<gene>
    <name evidence="6" type="ORF">SAMN04488085_103231</name>
</gene>
<evidence type="ECO:0000256" key="3">
    <source>
        <dbReference type="ARBA" id="ARBA00023315"/>
    </source>
</evidence>
<accession>A0A1I4BWZ4</accession>
<dbReference type="EMBL" id="FOSW01000003">
    <property type="protein sequence ID" value="SFK73053.1"/>
    <property type="molecule type" value="Genomic_DNA"/>
</dbReference>
<dbReference type="InterPro" id="IPR001078">
    <property type="entry name" value="2-oxoacid_DH_actylTfrase"/>
</dbReference>
<proteinExistence type="predicted"/>
<feature type="region of interest" description="Disordered" evidence="4">
    <location>
        <begin position="1"/>
        <end position="79"/>
    </location>
</feature>
<dbReference type="Proteomes" id="UP000199152">
    <property type="component" value="Unassembled WGS sequence"/>
</dbReference>
<feature type="compositionally biased region" description="Pro residues" evidence="4">
    <location>
        <begin position="1"/>
        <end position="26"/>
    </location>
</feature>
<organism evidence="6 7">
    <name type="scientific">Geodermatophilus ruber</name>
    <dbReference type="NCBI Taxonomy" id="504800"/>
    <lineage>
        <taxon>Bacteria</taxon>
        <taxon>Bacillati</taxon>
        <taxon>Actinomycetota</taxon>
        <taxon>Actinomycetes</taxon>
        <taxon>Geodermatophilales</taxon>
        <taxon>Geodermatophilaceae</taxon>
        <taxon>Geodermatophilus</taxon>
    </lineage>
</organism>
<evidence type="ECO:0000313" key="6">
    <source>
        <dbReference type="EMBL" id="SFK73053.1"/>
    </source>
</evidence>
<keyword evidence="7" id="KW-1185">Reference proteome</keyword>
<protein>
    <submittedName>
        <fullName evidence="6">Pyruvate/2-oxoglutarate dehydrogenase complex, dihydrolipoamide acyltransferase (E2) component</fullName>
    </submittedName>
</protein>
<dbReference type="GO" id="GO:0005737">
    <property type="term" value="C:cytoplasm"/>
    <property type="evidence" value="ECO:0007669"/>
    <property type="project" value="TreeGrafter"/>
</dbReference>
<dbReference type="Gene3D" id="3.30.559.10">
    <property type="entry name" value="Chloramphenicol acetyltransferase-like domain"/>
    <property type="match status" value="1"/>
</dbReference>
<dbReference type="GO" id="GO:0016407">
    <property type="term" value="F:acetyltransferase activity"/>
    <property type="evidence" value="ECO:0007669"/>
    <property type="project" value="TreeGrafter"/>
</dbReference>
<dbReference type="GO" id="GO:0031405">
    <property type="term" value="F:lipoic acid binding"/>
    <property type="evidence" value="ECO:0007669"/>
    <property type="project" value="TreeGrafter"/>
</dbReference>
<dbReference type="SUPFAM" id="SSF52777">
    <property type="entry name" value="CoA-dependent acyltransferases"/>
    <property type="match status" value="1"/>
</dbReference>
<feature type="domain" description="2-oxoacid dehydrogenase acyltransferase catalytic" evidence="5">
    <location>
        <begin position="74"/>
        <end position="277"/>
    </location>
</feature>
<keyword evidence="6" id="KW-0670">Pyruvate</keyword>
<dbReference type="Pfam" id="PF00198">
    <property type="entry name" value="2-oxoacid_dh"/>
    <property type="match status" value="1"/>
</dbReference>
<dbReference type="InParanoid" id="A0A1I4BWZ4"/>
<name>A0A1I4BWZ4_9ACTN</name>
<dbReference type="InterPro" id="IPR050743">
    <property type="entry name" value="2-oxoacid_DH_E2_comp"/>
</dbReference>
<evidence type="ECO:0000256" key="1">
    <source>
        <dbReference type="ARBA" id="ARBA00001938"/>
    </source>
</evidence>
<keyword evidence="2 6" id="KW-0808">Transferase</keyword>